<dbReference type="Proteomes" id="UP000182888">
    <property type="component" value="Unassembled WGS sequence"/>
</dbReference>
<evidence type="ECO:0000313" key="2">
    <source>
        <dbReference type="Proteomes" id="UP000182888"/>
    </source>
</evidence>
<dbReference type="AlphaFoldDB" id="A0A0K2VVL7"/>
<protein>
    <submittedName>
        <fullName evidence="1">Uncharacterized protein</fullName>
    </submittedName>
</protein>
<organism evidence="1 2">
    <name type="scientific">Mesorhizobium plurifarium</name>
    <dbReference type="NCBI Taxonomy" id="69974"/>
    <lineage>
        <taxon>Bacteria</taxon>
        <taxon>Pseudomonadati</taxon>
        <taxon>Pseudomonadota</taxon>
        <taxon>Alphaproteobacteria</taxon>
        <taxon>Hyphomicrobiales</taxon>
        <taxon>Phyllobacteriaceae</taxon>
        <taxon>Mesorhizobium</taxon>
    </lineage>
</organism>
<accession>A0A0K2VVL7</accession>
<proteinExistence type="predicted"/>
<evidence type="ECO:0000313" key="1">
    <source>
        <dbReference type="EMBL" id="CDX54570.1"/>
    </source>
</evidence>
<reference evidence="2" key="1">
    <citation type="submission" date="2014-08" db="EMBL/GenBank/DDBJ databases">
        <authorList>
            <person name="Edwards T."/>
        </authorList>
    </citation>
    <scope>NUCLEOTIDE SEQUENCE [LARGE SCALE GENOMIC DNA]</scope>
</reference>
<sequence length="94" mass="9500">MAGFEPRSLCLVNSVPYGTAGAKVNFFHYATGDAAATVLTDGYFNAARDKLQVNDVIEAMTVAGGTGDKLSIKVTASPASGNVTVAVNTDASGA</sequence>
<name>A0A0K2VVL7_MESPL</name>
<dbReference type="EMBL" id="CCND01000011">
    <property type="protein sequence ID" value="CDX54570.1"/>
    <property type="molecule type" value="Genomic_DNA"/>
</dbReference>
<gene>
    <name evidence="1" type="ORF">MPL1032_190155</name>
</gene>